<name>A0ABV8M215_9ACTN</name>
<reference evidence="3" key="1">
    <citation type="journal article" date="2019" name="Int. J. Syst. Evol. Microbiol.">
        <title>The Global Catalogue of Microorganisms (GCM) 10K type strain sequencing project: providing services to taxonomists for standard genome sequencing and annotation.</title>
        <authorList>
            <consortium name="The Broad Institute Genomics Platform"/>
            <consortium name="The Broad Institute Genome Sequencing Center for Infectious Disease"/>
            <person name="Wu L."/>
            <person name="Ma J."/>
        </authorList>
    </citation>
    <scope>NUCLEOTIDE SEQUENCE [LARGE SCALE GENOMIC DNA]</scope>
    <source>
        <strain evidence="3">CGMCC 4.7289</strain>
    </source>
</reference>
<evidence type="ECO:0000313" key="3">
    <source>
        <dbReference type="Proteomes" id="UP001595816"/>
    </source>
</evidence>
<accession>A0ABV8M215</accession>
<keyword evidence="1" id="KW-1133">Transmembrane helix</keyword>
<dbReference type="Proteomes" id="UP001595816">
    <property type="component" value="Unassembled WGS sequence"/>
</dbReference>
<feature type="transmembrane region" description="Helical" evidence="1">
    <location>
        <begin position="66"/>
        <end position="90"/>
    </location>
</feature>
<sequence>MKTAGLRPAWQDTVSDAADLALLGIVAFVASLPVVTAGAAVSAASRAVHDRQALGSLPSWRTSLGRFVRGLVPGLGATVVTLALVALIVIDVRGLARGVVPGGGPALALTVTVIALIIGYAGLTVVEVGTGAGWLAAVRAAGGLAWRRPGALVAAGGIGVIAVLLAVAIPVTLPLVFGGWLHALHAVSALLAARSRPTTP</sequence>
<keyword evidence="1" id="KW-0472">Membrane</keyword>
<proteinExistence type="predicted"/>
<gene>
    <name evidence="2" type="ORF">ACFOZ4_38350</name>
</gene>
<feature type="transmembrane region" description="Helical" evidence="1">
    <location>
        <begin position="110"/>
        <end position="138"/>
    </location>
</feature>
<dbReference type="EMBL" id="JBHSAY010000031">
    <property type="protein sequence ID" value="MFC4136505.1"/>
    <property type="molecule type" value="Genomic_DNA"/>
</dbReference>
<organism evidence="2 3">
    <name type="scientific">Hamadaea flava</name>
    <dbReference type="NCBI Taxonomy" id="1742688"/>
    <lineage>
        <taxon>Bacteria</taxon>
        <taxon>Bacillati</taxon>
        <taxon>Actinomycetota</taxon>
        <taxon>Actinomycetes</taxon>
        <taxon>Micromonosporales</taxon>
        <taxon>Micromonosporaceae</taxon>
        <taxon>Hamadaea</taxon>
    </lineage>
</organism>
<evidence type="ECO:0000313" key="2">
    <source>
        <dbReference type="EMBL" id="MFC4136505.1"/>
    </source>
</evidence>
<evidence type="ECO:0000256" key="1">
    <source>
        <dbReference type="SAM" id="Phobius"/>
    </source>
</evidence>
<comment type="caution">
    <text evidence="2">The sequence shown here is derived from an EMBL/GenBank/DDBJ whole genome shotgun (WGS) entry which is preliminary data.</text>
</comment>
<keyword evidence="1" id="KW-0812">Transmembrane</keyword>
<feature type="transmembrane region" description="Helical" evidence="1">
    <location>
        <begin position="150"/>
        <end position="169"/>
    </location>
</feature>
<keyword evidence="3" id="KW-1185">Reference proteome</keyword>
<evidence type="ECO:0008006" key="4">
    <source>
        <dbReference type="Google" id="ProtNLM"/>
    </source>
</evidence>
<protein>
    <recommendedName>
        <fullName evidence="4">DUF624 domain-containing protein</fullName>
    </recommendedName>
</protein>
<feature type="transmembrane region" description="Helical" evidence="1">
    <location>
        <begin position="20"/>
        <end position="45"/>
    </location>
</feature>
<dbReference type="RefSeq" id="WP_253758614.1">
    <property type="nucleotide sequence ID" value="NZ_JAMZDZ010000001.1"/>
</dbReference>